<accession>A0A1Y1QG18</accession>
<comment type="caution">
    <text evidence="3">The sequence shown here is derived from an EMBL/GenBank/DDBJ whole genome shotgun (WGS) entry which is preliminary data.</text>
</comment>
<keyword evidence="2" id="KW-0732">Signal</keyword>
<evidence type="ECO:0000256" key="2">
    <source>
        <dbReference type="SAM" id="SignalP"/>
    </source>
</evidence>
<evidence type="ECO:0000313" key="4">
    <source>
        <dbReference type="Proteomes" id="UP000192491"/>
    </source>
</evidence>
<evidence type="ECO:0008006" key="5">
    <source>
        <dbReference type="Google" id="ProtNLM"/>
    </source>
</evidence>
<dbReference type="AlphaFoldDB" id="A0A1Y1QG18"/>
<dbReference type="EMBL" id="MTEJ01000334">
    <property type="protein sequence ID" value="OQX04498.1"/>
    <property type="molecule type" value="Genomic_DNA"/>
</dbReference>
<gene>
    <name evidence="3" type="ORF">BWK73_36010</name>
</gene>
<proteinExistence type="predicted"/>
<feature type="signal peptide" evidence="2">
    <location>
        <begin position="1"/>
        <end position="30"/>
    </location>
</feature>
<feature type="chain" id="PRO_5012575838" description="Cytochrome c domain-containing protein" evidence="2">
    <location>
        <begin position="31"/>
        <end position="597"/>
    </location>
</feature>
<sequence>MKCQSVRPTTLGSSLISLFCALSLFPTLVACQDQGTDNAQQQQQQYQKPTTEPVANTTTTPPVAVTKADQLPELPKVLSVASLLDVTAGKPTLVPAADVEAWKASDNRAAMQEHAWRLFAGIMRPVYRDENYSPLDRNAVVRVYDTWHSIDEALPEKGGEVVDFSQATAASANTPSVTSSKVLSAKNTLRQVDVPNQISHHGGMASQVVDPNKPSTPAQSLLTAAVVSDVKYSDGIVKFIQDQLMVTETQNGKKVVKDYKLAELQKQGTAALDFTDTSGIMLKPAYTIVKGNGTTVIARWEEDLSTTNPTDADTLTAPLNANTRVAGERTWTQEAVVVPPDLDMPKIPVYGRDGAKLPVVSVNDFHHFKLTEAQAEELRGGILKELMGPNVSNIEVGDYAILTSMHIATREVDDWTWQTFWWQPKADGSVAEDTGVPADIRALFEQDTWKPLAYFKAGVGYSYTTSAGKDVICSNPYLEGPFGLREALEAVYGTPKDEEGNDRLASVEVFIRDNAGKPINPYTRTGNGLKTNCITCHLAAAYPDNTYGKLPADTQGKYPDYGLLTGDEPLFSGRVKTHFLWGVAGKISEYAPPTTTP</sequence>
<feature type="region of interest" description="Disordered" evidence="1">
    <location>
        <begin position="40"/>
        <end position="59"/>
    </location>
</feature>
<evidence type="ECO:0000313" key="3">
    <source>
        <dbReference type="EMBL" id="OQX04498.1"/>
    </source>
</evidence>
<reference evidence="3 4" key="1">
    <citation type="submission" date="2017-01" db="EMBL/GenBank/DDBJ databases">
        <title>Novel large sulfur bacteria in the metagenomes of groundwater-fed chemosynthetic microbial mats in the Lake Huron basin.</title>
        <authorList>
            <person name="Sharrar A.M."/>
            <person name="Flood B.E."/>
            <person name="Bailey J.V."/>
            <person name="Jones D.S."/>
            <person name="Biddanda B."/>
            <person name="Ruberg S.A."/>
            <person name="Marcus D.N."/>
            <person name="Dick G.J."/>
        </authorList>
    </citation>
    <scope>NUCLEOTIDE SEQUENCE [LARGE SCALE GENOMIC DNA]</scope>
    <source>
        <strain evidence="3">A8</strain>
    </source>
</reference>
<dbReference type="PROSITE" id="PS51257">
    <property type="entry name" value="PROKAR_LIPOPROTEIN"/>
    <property type="match status" value="1"/>
</dbReference>
<name>A0A1Y1QG18_9GAMM</name>
<evidence type="ECO:0000256" key="1">
    <source>
        <dbReference type="SAM" id="MobiDB-lite"/>
    </source>
</evidence>
<protein>
    <recommendedName>
        <fullName evidence="5">Cytochrome c domain-containing protein</fullName>
    </recommendedName>
</protein>
<dbReference type="Proteomes" id="UP000192491">
    <property type="component" value="Unassembled WGS sequence"/>
</dbReference>
<organism evidence="3 4">
    <name type="scientific">Thiothrix lacustris</name>
    <dbReference type="NCBI Taxonomy" id="525917"/>
    <lineage>
        <taxon>Bacteria</taxon>
        <taxon>Pseudomonadati</taxon>
        <taxon>Pseudomonadota</taxon>
        <taxon>Gammaproteobacteria</taxon>
        <taxon>Thiotrichales</taxon>
        <taxon>Thiotrichaceae</taxon>
        <taxon>Thiothrix</taxon>
    </lineage>
</organism>